<dbReference type="KEGG" id="dfe:Dfer_0429"/>
<evidence type="ECO:0000313" key="1">
    <source>
        <dbReference type="EMBL" id="ACT91698.1"/>
    </source>
</evidence>
<gene>
    <name evidence="1" type="ordered locus">Dfer_0429</name>
</gene>
<keyword evidence="2" id="KW-1185">Reference proteome</keyword>
<organism evidence="1 2">
    <name type="scientific">Dyadobacter fermentans (strain ATCC 700827 / DSM 18053 / CIP 107007 / KCTC 52180 / NS114)</name>
    <dbReference type="NCBI Taxonomy" id="471854"/>
    <lineage>
        <taxon>Bacteria</taxon>
        <taxon>Pseudomonadati</taxon>
        <taxon>Bacteroidota</taxon>
        <taxon>Cytophagia</taxon>
        <taxon>Cytophagales</taxon>
        <taxon>Spirosomataceae</taxon>
        <taxon>Dyadobacter</taxon>
    </lineage>
</organism>
<dbReference type="Proteomes" id="UP000002011">
    <property type="component" value="Chromosome"/>
</dbReference>
<proteinExistence type="predicted"/>
<name>C6VZ86_DYAFD</name>
<accession>C6VZ86</accession>
<evidence type="ECO:0000313" key="2">
    <source>
        <dbReference type="Proteomes" id="UP000002011"/>
    </source>
</evidence>
<dbReference type="HOGENOM" id="CLU_2715925_0_0_10"/>
<dbReference type="AlphaFoldDB" id="C6VZ86"/>
<evidence type="ECO:0008006" key="3">
    <source>
        <dbReference type="Google" id="ProtNLM"/>
    </source>
</evidence>
<dbReference type="eggNOG" id="COG1598">
    <property type="taxonomic scope" value="Bacteria"/>
</dbReference>
<sequence length="72" mass="8290">MKAIYVIVERNEDLFCACADNVHKIFGCGETMQEVKQSIFECIEIVKSFDDKNIPAGLKREYELVWKFAQVG</sequence>
<dbReference type="EMBL" id="CP001619">
    <property type="protein sequence ID" value="ACT91698.1"/>
    <property type="molecule type" value="Genomic_DNA"/>
</dbReference>
<reference evidence="1 2" key="1">
    <citation type="journal article" date="2009" name="Stand. Genomic Sci.">
        <title>Complete genome sequence of Dyadobacter fermentans type strain (NS114).</title>
        <authorList>
            <person name="Lang E."/>
            <person name="Lapidus A."/>
            <person name="Chertkov O."/>
            <person name="Brettin T."/>
            <person name="Detter J.C."/>
            <person name="Han C."/>
            <person name="Copeland A."/>
            <person name="Glavina Del Rio T."/>
            <person name="Nolan M."/>
            <person name="Chen F."/>
            <person name="Lucas S."/>
            <person name="Tice H."/>
            <person name="Cheng J.F."/>
            <person name="Land M."/>
            <person name="Hauser L."/>
            <person name="Chang Y.J."/>
            <person name="Jeffries C.D."/>
            <person name="Kopitz M."/>
            <person name="Bruce D."/>
            <person name="Goodwin L."/>
            <person name="Pitluck S."/>
            <person name="Ovchinnikova G."/>
            <person name="Pati A."/>
            <person name="Ivanova N."/>
            <person name="Mavrommatis K."/>
            <person name="Chen A."/>
            <person name="Palaniappan K."/>
            <person name="Chain P."/>
            <person name="Bristow J."/>
            <person name="Eisen J.A."/>
            <person name="Markowitz V."/>
            <person name="Hugenholtz P."/>
            <person name="Goker M."/>
            <person name="Rohde M."/>
            <person name="Kyrpides N.C."/>
            <person name="Klenk H.P."/>
        </authorList>
    </citation>
    <scope>NUCLEOTIDE SEQUENCE [LARGE SCALE GENOMIC DNA]</scope>
    <source>
        <strain evidence="2">ATCC 700827 / DSM 18053 / CIP 107007 / KCTC 52180 / NS114</strain>
    </source>
</reference>
<protein>
    <recommendedName>
        <fullName evidence="3">HicB-like antitoxin of toxin-antitoxin system domain-containing protein</fullName>
    </recommendedName>
</protein>